<sequence>MAKNDADLPADPEAEAASGGEAPEQQRVNVQFDDSGAAVCYANFCRVSRSPEEIILDVGLNPHPGGGVPAKVTVAQRIVMNPYTAKRLLGALNVALRQHEQTFGEVQVDVRKRVVGQQS</sequence>
<dbReference type="EMBL" id="WTPX01000044">
    <property type="protein sequence ID" value="NNJ25634.1"/>
    <property type="molecule type" value="Genomic_DNA"/>
</dbReference>
<dbReference type="Proteomes" id="UP000609651">
    <property type="component" value="Unassembled WGS sequence"/>
</dbReference>
<reference evidence="2 3" key="1">
    <citation type="journal article" date="2020" name="Syst. Appl. Microbiol.">
        <title>Alienimonas chondri sp. nov., a novel planctomycete isolated from the biofilm of the red alga Chondrus crispus.</title>
        <authorList>
            <person name="Vitorino I."/>
            <person name="Albuquerque L."/>
            <person name="Wiegand S."/>
            <person name="Kallscheuer N."/>
            <person name="da Costa M.S."/>
            <person name="Lobo-da-Cunha A."/>
            <person name="Jogler C."/>
            <person name="Lage O.M."/>
        </authorList>
    </citation>
    <scope>NUCLEOTIDE SEQUENCE [LARGE SCALE GENOMIC DNA]</scope>
    <source>
        <strain evidence="2 3">LzC2</strain>
    </source>
</reference>
<keyword evidence="3" id="KW-1185">Reference proteome</keyword>
<dbReference type="Pfam" id="PF11950">
    <property type="entry name" value="DUF3467"/>
    <property type="match status" value="1"/>
</dbReference>
<comment type="caution">
    <text evidence="2">The sequence shown here is derived from an EMBL/GenBank/DDBJ whole genome shotgun (WGS) entry which is preliminary data.</text>
</comment>
<proteinExistence type="predicted"/>
<feature type="region of interest" description="Disordered" evidence="1">
    <location>
        <begin position="1"/>
        <end position="25"/>
    </location>
</feature>
<protein>
    <recommendedName>
        <fullName evidence="4">DUF3467 domain-containing protein</fullName>
    </recommendedName>
</protein>
<evidence type="ECO:0008006" key="4">
    <source>
        <dbReference type="Google" id="ProtNLM"/>
    </source>
</evidence>
<evidence type="ECO:0000313" key="2">
    <source>
        <dbReference type="EMBL" id="NNJ25634.1"/>
    </source>
</evidence>
<name>A0ABX1VC46_9PLAN</name>
<gene>
    <name evidence="2" type="ORF">LzC2_17070</name>
</gene>
<organism evidence="2 3">
    <name type="scientific">Alienimonas chondri</name>
    <dbReference type="NCBI Taxonomy" id="2681879"/>
    <lineage>
        <taxon>Bacteria</taxon>
        <taxon>Pseudomonadati</taxon>
        <taxon>Planctomycetota</taxon>
        <taxon>Planctomycetia</taxon>
        <taxon>Planctomycetales</taxon>
        <taxon>Planctomycetaceae</taxon>
        <taxon>Alienimonas</taxon>
    </lineage>
</organism>
<evidence type="ECO:0000313" key="3">
    <source>
        <dbReference type="Proteomes" id="UP000609651"/>
    </source>
</evidence>
<accession>A0ABX1VC46</accession>
<evidence type="ECO:0000256" key="1">
    <source>
        <dbReference type="SAM" id="MobiDB-lite"/>
    </source>
</evidence>
<dbReference type="InterPro" id="IPR021857">
    <property type="entry name" value="DUF3467"/>
</dbReference>